<dbReference type="eggNOG" id="COG1120">
    <property type="taxonomic scope" value="Bacteria"/>
</dbReference>
<evidence type="ECO:0000313" key="6">
    <source>
        <dbReference type="Proteomes" id="UP000028123"/>
    </source>
</evidence>
<dbReference type="InterPro" id="IPR003439">
    <property type="entry name" value="ABC_transporter-like_ATP-bd"/>
</dbReference>
<proteinExistence type="predicted"/>
<dbReference type="EMBL" id="JNVM01000002">
    <property type="protein sequence ID" value="KEQ27700.1"/>
    <property type="molecule type" value="Genomic_DNA"/>
</dbReference>
<evidence type="ECO:0000256" key="2">
    <source>
        <dbReference type="ARBA" id="ARBA00022741"/>
    </source>
</evidence>
<dbReference type="GO" id="GO:0005524">
    <property type="term" value="F:ATP binding"/>
    <property type="evidence" value="ECO:0007669"/>
    <property type="project" value="UniProtKB-KW"/>
</dbReference>
<evidence type="ECO:0000313" key="5">
    <source>
        <dbReference type="EMBL" id="KEQ27700.1"/>
    </source>
</evidence>
<keyword evidence="6" id="KW-1185">Reference proteome</keyword>
<dbReference type="GO" id="GO:0016887">
    <property type="term" value="F:ATP hydrolysis activity"/>
    <property type="evidence" value="ECO:0007669"/>
    <property type="project" value="InterPro"/>
</dbReference>
<dbReference type="RefSeq" id="WP_036675547.1">
    <property type="nucleotide sequence ID" value="NZ_JNVM01000002.1"/>
</dbReference>
<dbReference type="InterPro" id="IPR017871">
    <property type="entry name" value="ABC_transporter-like_CS"/>
</dbReference>
<evidence type="ECO:0000259" key="4">
    <source>
        <dbReference type="PROSITE" id="PS50893"/>
    </source>
</evidence>
<dbReference type="SUPFAM" id="SSF52540">
    <property type="entry name" value="P-loop containing nucleoside triphosphate hydrolases"/>
    <property type="match status" value="1"/>
</dbReference>
<reference evidence="5 6" key="1">
    <citation type="submission" date="2014-06" db="EMBL/GenBank/DDBJ databases">
        <title>Draft genome sequence of Paenibacillus sp. MSt1.</title>
        <authorList>
            <person name="Aw Y.K."/>
            <person name="Ong K.S."/>
            <person name="Gan H.M."/>
            <person name="Lee S.M."/>
        </authorList>
    </citation>
    <scope>NUCLEOTIDE SEQUENCE [LARGE SCALE GENOMIC DNA]</scope>
    <source>
        <strain evidence="5 6">MSt1</strain>
    </source>
</reference>
<keyword evidence="3" id="KW-0067">ATP-binding</keyword>
<gene>
    <name evidence="5" type="ORF">ET33_13520</name>
</gene>
<feature type="domain" description="ABC transporter" evidence="4">
    <location>
        <begin position="3"/>
        <end position="235"/>
    </location>
</feature>
<dbReference type="OrthoDB" id="9787851at2"/>
<dbReference type="Pfam" id="PF00005">
    <property type="entry name" value="ABC_tran"/>
    <property type="match status" value="1"/>
</dbReference>
<dbReference type="PROSITE" id="PS50893">
    <property type="entry name" value="ABC_TRANSPORTER_2"/>
    <property type="match status" value="1"/>
</dbReference>
<comment type="caution">
    <text evidence="5">The sequence shown here is derived from an EMBL/GenBank/DDBJ whole genome shotgun (WGS) entry which is preliminary data.</text>
</comment>
<evidence type="ECO:0000256" key="1">
    <source>
        <dbReference type="ARBA" id="ARBA00022448"/>
    </source>
</evidence>
<dbReference type="PANTHER" id="PTHR42794:SF2">
    <property type="entry name" value="ABC TRANSPORTER ATP-BINDING PROTEIN"/>
    <property type="match status" value="1"/>
</dbReference>
<keyword evidence="2" id="KW-0547">Nucleotide-binding</keyword>
<accession>A0A081PAH7</accession>
<organism evidence="5 6">
    <name type="scientific">Paenibacillus tyrfis</name>
    <dbReference type="NCBI Taxonomy" id="1501230"/>
    <lineage>
        <taxon>Bacteria</taxon>
        <taxon>Bacillati</taxon>
        <taxon>Bacillota</taxon>
        <taxon>Bacilli</taxon>
        <taxon>Bacillales</taxon>
        <taxon>Paenibacillaceae</taxon>
        <taxon>Paenibacillus</taxon>
    </lineage>
</organism>
<dbReference type="CDD" id="cd03214">
    <property type="entry name" value="ABC_Iron-Siderophores_B12_Hemin"/>
    <property type="match status" value="1"/>
</dbReference>
<dbReference type="PANTHER" id="PTHR42794">
    <property type="entry name" value="HEMIN IMPORT ATP-BINDING PROTEIN HMUV"/>
    <property type="match status" value="1"/>
</dbReference>
<dbReference type="AlphaFoldDB" id="A0A081PAH7"/>
<evidence type="ECO:0000256" key="3">
    <source>
        <dbReference type="ARBA" id="ARBA00022840"/>
    </source>
</evidence>
<dbReference type="PROSITE" id="PS00211">
    <property type="entry name" value="ABC_TRANSPORTER_1"/>
    <property type="match status" value="1"/>
</dbReference>
<sequence>MKVEVQGLSYGVKGVPIIQGVDLQIHPGEFVGIIGPNGSGKSTLLKNIYRVLKPQAGWISLDGQQLSELTHKETAQRMAVVSQESSSAFDFTVWDIVLMGRHPHKRMFAADTREDDALVGEALERVGMEAYARRSFSSLSGGEKQRVLIARALAQQSQFLIMDEPTNHLDIRYQLQMMDLVKTLRMTALSALHDLNMACYFCDRLIVMNEGEVYASGTPEEVMSAELLRQVFGVSAQLIVHPVTRKLSITYFPESLQHHLTQKGALIS</sequence>
<name>A0A081PAH7_9BACL</name>
<dbReference type="SMART" id="SM00382">
    <property type="entry name" value="AAA"/>
    <property type="match status" value="1"/>
</dbReference>
<dbReference type="FunFam" id="3.40.50.300:FF:000134">
    <property type="entry name" value="Iron-enterobactin ABC transporter ATP-binding protein"/>
    <property type="match status" value="1"/>
</dbReference>
<protein>
    <submittedName>
        <fullName evidence="5">ABC transporter</fullName>
    </submittedName>
</protein>
<dbReference type="InterPro" id="IPR027417">
    <property type="entry name" value="P-loop_NTPase"/>
</dbReference>
<dbReference type="InterPro" id="IPR003593">
    <property type="entry name" value="AAA+_ATPase"/>
</dbReference>
<dbReference type="Gene3D" id="3.40.50.300">
    <property type="entry name" value="P-loop containing nucleotide triphosphate hydrolases"/>
    <property type="match status" value="1"/>
</dbReference>
<dbReference type="Proteomes" id="UP000028123">
    <property type="component" value="Unassembled WGS sequence"/>
</dbReference>
<keyword evidence="1" id="KW-0813">Transport</keyword>